<dbReference type="EMBL" id="JAYXHS010000002">
    <property type="protein sequence ID" value="MEC5386579.1"/>
    <property type="molecule type" value="Genomic_DNA"/>
</dbReference>
<dbReference type="Pfam" id="PF07589">
    <property type="entry name" value="PEP-CTERM"/>
    <property type="match status" value="1"/>
</dbReference>
<organism evidence="3 4">
    <name type="scientific">Uliginosibacterium silvisoli</name>
    <dbReference type="NCBI Taxonomy" id="3114758"/>
    <lineage>
        <taxon>Bacteria</taxon>
        <taxon>Pseudomonadati</taxon>
        <taxon>Pseudomonadota</taxon>
        <taxon>Betaproteobacteria</taxon>
        <taxon>Rhodocyclales</taxon>
        <taxon>Zoogloeaceae</taxon>
        <taxon>Uliginosibacterium</taxon>
    </lineage>
</organism>
<protein>
    <submittedName>
        <fullName evidence="3">PEP-CTERM sorting domain-containing protein</fullName>
    </submittedName>
</protein>
<accession>A0ABU6K4P7</accession>
<feature type="signal peptide" evidence="1">
    <location>
        <begin position="1"/>
        <end position="22"/>
    </location>
</feature>
<name>A0ABU6K4P7_9RHOO</name>
<feature type="domain" description="Ice-binding protein C-terminal" evidence="2">
    <location>
        <begin position="320"/>
        <end position="344"/>
    </location>
</feature>
<keyword evidence="1" id="KW-0732">Signal</keyword>
<reference evidence="3 4" key="1">
    <citation type="submission" date="2024-01" db="EMBL/GenBank/DDBJ databases">
        <title>Uliginosibacterium soil sp. nov.</title>
        <authorList>
            <person name="Lv Y."/>
        </authorList>
    </citation>
    <scope>NUCLEOTIDE SEQUENCE [LARGE SCALE GENOMIC DNA]</scope>
    <source>
        <strain evidence="3 4">H3</strain>
    </source>
</reference>
<gene>
    <name evidence="3" type="ORF">VVD49_12655</name>
</gene>
<sequence>MKIKYAGVALALAFCASTSAFAAQVQFVFNYVDAPGTGFNDAVLGGDRRAVMEAAGQYWSNLLVAKTPGETFRIDVDMNAASTSLNPLSSTSAPSFYSFTSAVPGALQQTSYTAALAEQLSGVNPNGLNADFKLTFSSTPAMTSSVYLGLDGNPGANQFDFLTYAERGIVRALGFNTKIDRALDASDGTQQGGFQKQYDGVVGGQAPMPSIYDRFLAERQADNTFVALTSMTDSQRVAAVTGTNLYWTGANAAAANGGNYVKLNSMPLNSDGTINGNVIVYTDPTVGNLMSYGSPAKGVAMGADAITLGQLQDMGWTISPVPEPSNIAMLLAGLGLIGVTVRRRLS</sequence>
<feature type="chain" id="PRO_5047495600" evidence="1">
    <location>
        <begin position="23"/>
        <end position="346"/>
    </location>
</feature>
<comment type="caution">
    <text evidence="3">The sequence shown here is derived from an EMBL/GenBank/DDBJ whole genome shotgun (WGS) entry which is preliminary data.</text>
</comment>
<dbReference type="RefSeq" id="WP_327599539.1">
    <property type="nucleotide sequence ID" value="NZ_JAYXHS010000002.1"/>
</dbReference>
<dbReference type="NCBIfam" id="TIGR02595">
    <property type="entry name" value="PEP_CTERM"/>
    <property type="match status" value="1"/>
</dbReference>
<proteinExistence type="predicted"/>
<evidence type="ECO:0000259" key="2">
    <source>
        <dbReference type="Pfam" id="PF07589"/>
    </source>
</evidence>
<evidence type="ECO:0000313" key="3">
    <source>
        <dbReference type="EMBL" id="MEC5386579.1"/>
    </source>
</evidence>
<dbReference type="Proteomes" id="UP001331561">
    <property type="component" value="Unassembled WGS sequence"/>
</dbReference>
<evidence type="ECO:0000313" key="4">
    <source>
        <dbReference type="Proteomes" id="UP001331561"/>
    </source>
</evidence>
<keyword evidence="4" id="KW-1185">Reference proteome</keyword>
<evidence type="ECO:0000256" key="1">
    <source>
        <dbReference type="SAM" id="SignalP"/>
    </source>
</evidence>
<dbReference type="InterPro" id="IPR013424">
    <property type="entry name" value="Ice-binding_C"/>
</dbReference>